<dbReference type="PANTHER" id="PTHR40788:SF1">
    <property type="entry name" value="IPA PROTEIN"/>
    <property type="match status" value="1"/>
</dbReference>
<reference evidence="3" key="3">
    <citation type="submission" date="2025-08" db="UniProtKB">
        <authorList>
            <consortium name="RefSeq"/>
        </authorList>
    </citation>
    <scope>IDENTIFICATION</scope>
    <source>
        <strain evidence="3">NI907</strain>
    </source>
</reference>
<gene>
    <name evidence="3" type="ORF">PgNI_00506</name>
</gene>
<keyword evidence="2" id="KW-1185">Reference proteome</keyword>
<dbReference type="RefSeq" id="XP_030986392.1">
    <property type="nucleotide sequence ID" value="XM_031120586.1"/>
</dbReference>
<protein>
    <submittedName>
        <fullName evidence="3">Uncharacterized protein</fullName>
    </submittedName>
</protein>
<sequence length="249" mass="27905">MPPLSRKKGQMFVSRAQELEAELNQTKGDLDLRNFACPIYNLLQPGMALASLGVLDKFVIENTGTKLGILYEDLIEDSFSDLENRYHEAKAKLKPNAGQRWVPLPVSSTQPPELRVEYRRGKEKTRPSHSSAYEITPQSAPAEDEATTTTPTQIFKVSSSAADTFWRLFDKSQSRSSISWTALEAAMAELGFSVMPKFGSIYTFLPPESLDMRKSVTFHRPHRSHIEGFFGANICTASQSRVWVEEGVI</sequence>
<dbReference type="AlphaFoldDB" id="A0A6P8BGX9"/>
<feature type="region of interest" description="Disordered" evidence="1">
    <location>
        <begin position="119"/>
        <end position="149"/>
    </location>
</feature>
<proteinExistence type="predicted"/>
<reference evidence="3" key="2">
    <citation type="submission" date="2019-10" db="EMBL/GenBank/DDBJ databases">
        <authorList>
            <consortium name="NCBI Genome Project"/>
        </authorList>
    </citation>
    <scope>NUCLEOTIDE SEQUENCE</scope>
    <source>
        <strain evidence="3">NI907</strain>
    </source>
</reference>
<evidence type="ECO:0000256" key="1">
    <source>
        <dbReference type="SAM" id="MobiDB-lite"/>
    </source>
</evidence>
<dbReference type="GeneID" id="41955500"/>
<evidence type="ECO:0000313" key="3">
    <source>
        <dbReference type="RefSeq" id="XP_030986392.1"/>
    </source>
</evidence>
<accession>A0A6P8BGX9</accession>
<evidence type="ECO:0000313" key="2">
    <source>
        <dbReference type="Proteomes" id="UP000515153"/>
    </source>
</evidence>
<dbReference type="Proteomes" id="UP000515153">
    <property type="component" value="Unplaced"/>
</dbReference>
<dbReference type="PANTHER" id="PTHR40788">
    <property type="entry name" value="CLR5 DOMAIN-CONTAINING PROTEIN-RELATED"/>
    <property type="match status" value="1"/>
</dbReference>
<dbReference type="KEGG" id="pgri:PgNI_00506"/>
<reference evidence="3" key="1">
    <citation type="journal article" date="2019" name="Mol. Biol. Evol.">
        <title>Blast fungal genomes show frequent chromosomal changes, gene gains and losses, and effector gene turnover.</title>
        <authorList>
            <person name="Gomez Luciano L.B."/>
            <person name="Jason Tsai I."/>
            <person name="Chuma I."/>
            <person name="Tosa Y."/>
            <person name="Chen Y.H."/>
            <person name="Li J.Y."/>
            <person name="Li M.Y."/>
            <person name="Jade Lu M.Y."/>
            <person name="Nakayashiki H."/>
            <person name="Li W.H."/>
        </authorList>
    </citation>
    <scope>NUCLEOTIDE SEQUENCE</scope>
    <source>
        <strain evidence="3">NI907</strain>
    </source>
</reference>
<organism evidence="2 3">
    <name type="scientific">Pyricularia grisea</name>
    <name type="common">Crabgrass-specific blast fungus</name>
    <name type="synonym">Magnaporthe grisea</name>
    <dbReference type="NCBI Taxonomy" id="148305"/>
    <lineage>
        <taxon>Eukaryota</taxon>
        <taxon>Fungi</taxon>
        <taxon>Dikarya</taxon>
        <taxon>Ascomycota</taxon>
        <taxon>Pezizomycotina</taxon>
        <taxon>Sordariomycetes</taxon>
        <taxon>Sordariomycetidae</taxon>
        <taxon>Magnaporthales</taxon>
        <taxon>Pyriculariaceae</taxon>
        <taxon>Pyricularia</taxon>
    </lineage>
</organism>
<name>A0A6P8BGX9_PYRGI</name>
<feature type="compositionally biased region" description="Polar residues" evidence="1">
    <location>
        <begin position="128"/>
        <end position="139"/>
    </location>
</feature>